<evidence type="ECO:0000259" key="3">
    <source>
        <dbReference type="PROSITE" id="PS51668"/>
    </source>
</evidence>
<dbReference type="InterPro" id="IPR023370">
    <property type="entry name" value="TrmO-like_N"/>
</dbReference>
<protein>
    <submittedName>
        <fullName evidence="4">tRNA (N6-threonylcarbamoyladenosine(37)-N6)-methyltransferase TrmO</fullName>
    </submittedName>
</protein>
<evidence type="ECO:0000313" key="5">
    <source>
        <dbReference type="Proteomes" id="UP000675664"/>
    </source>
</evidence>
<gene>
    <name evidence="4" type="primary">tsaA</name>
    <name evidence="4" type="ORF">KCX82_22500</name>
</gene>
<feature type="domain" description="TsaA-like" evidence="3">
    <location>
        <begin position="6"/>
        <end position="130"/>
    </location>
</feature>
<dbReference type="InterPro" id="IPR040372">
    <property type="entry name" value="YaeB-like"/>
</dbReference>
<dbReference type="PANTHER" id="PTHR12818">
    <property type="entry name" value="TRNA (ADENINE(37)-N6)-METHYLTRANSFERASE"/>
    <property type="match status" value="1"/>
</dbReference>
<dbReference type="InterPro" id="IPR036414">
    <property type="entry name" value="YaeB_N_sf"/>
</dbReference>
<reference evidence="4" key="2">
    <citation type="submission" date="2021-04" db="EMBL/GenBank/DDBJ databases">
        <authorList>
            <person name="Liu J."/>
        </authorList>
    </citation>
    <scope>NUCLEOTIDE SEQUENCE</scope>
    <source>
        <strain evidence="4">BAD-6</strain>
    </source>
</reference>
<evidence type="ECO:0000313" key="4">
    <source>
        <dbReference type="EMBL" id="MBR0600641.1"/>
    </source>
</evidence>
<name>A0A8J8B4C8_9FIRM</name>
<dbReference type="SUPFAM" id="SSF118196">
    <property type="entry name" value="YaeB-like"/>
    <property type="match status" value="1"/>
</dbReference>
<dbReference type="Pfam" id="PF01980">
    <property type="entry name" value="TrmO_N"/>
    <property type="match status" value="1"/>
</dbReference>
<dbReference type="RefSeq" id="WP_227020723.1">
    <property type="nucleotide sequence ID" value="NZ_JAGSND010000045.1"/>
</dbReference>
<dbReference type="PROSITE" id="PS51668">
    <property type="entry name" value="TSAA_2"/>
    <property type="match status" value="1"/>
</dbReference>
<dbReference type="InterPro" id="IPR036413">
    <property type="entry name" value="YaeB-like_sf"/>
</dbReference>
<sequence length="158" mass="17899">MEQYQVNPIGKVIITKGGIFVELFEDYKTALKALDGFGHINILWWFDGCDFEEARRILEVDAPYKHAPDKMGIFATRSPVRPNPIALSATQIISIDHETGRIQLAYIDANDGSPVIDIKPYTPSLDRVESPAVPQWCSHWPRSIETSGDFDWATEFNF</sequence>
<dbReference type="Gene3D" id="2.40.30.70">
    <property type="entry name" value="YaeB-like"/>
    <property type="match status" value="1"/>
</dbReference>
<evidence type="ECO:0000256" key="1">
    <source>
        <dbReference type="ARBA" id="ARBA00022691"/>
    </source>
</evidence>
<proteinExistence type="inferred from homology"/>
<keyword evidence="5" id="KW-1185">Reference proteome</keyword>
<dbReference type="CDD" id="cd09281">
    <property type="entry name" value="UPF0066"/>
    <property type="match status" value="1"/>
</dbReference>
<evidence type="ECO:0000256" key="2">
    <source>
        <dbReference type="ARBA" id="ARBA00033753"/>
    </source>
</evidence>
<dbReference type="PANTHER" id="PTHR12818:SF0">
    <property type="entry name" value="TRNA (ADENINE(37)-N6)-METHYLTRANSFERASE"/>
    <property type="match status" value="1"/>
</dbReference>
<dbReference type="NCBIfam" id="TIGR00104">
    <property type="entry name" value="tRNA_TsaA"/>
    <property type="match status" value="1"/>
</dbReference>
<accession>A0A8J8B4C8</accession>
<comment type="similarity">
    <text evidence="2">Belongs to the tRNA methyltransferase O family.</text>
</comment>
<organism evidence="4 5">
    <name type="scientific">Sinanaerobacter chloroacetimidivorans</name>
    <dbReference type="NCBI Taxonomy" id="2818044"/>
    <lineage>
        <taxon>Bacteria</taxon>
        <taxon>Bacillati</taxon>
        <taxon>Bacillota</taxon>
        <taxon>Clostridia</taxon>
        <taxon>Peptostreptococcales</taxon>
        <taxon>Anaerovoracaceae</taxon>
        <taxon>Sinanaerobacter</taxon>
    </lineage>
</organism>
<reference evidence="4" key="1">
    <citation type="submission" date="2021-04" db="EMBL/GenBank/DDBJ databases">
        <title>Sinoanaerobacter chloroacetimidivorans sp. nov., an obligate anaerobic bacterium isolated from anaerobic sludge.</title>
        <authorList>
            <person name="Bao Y."/>
        </authorList>
    </citation>
    <scope>NUCLEOTIDE SEQUENCE</scope>
    <source>
        <strain evidence="4">BAD-6</strain>
    </source>
</reference>
<keyword evidence="1" id="KW-0949">S-adenosyl-L-methionine</keyword>
<dbReference type="EMBL" id="JAGSND010000045">
    <property type="protein sequence ID" value="MBR0600641.1"/>
    <property type="molecule type" value="Genomic_DNA"/>
</dbReference>
<comment type="caution">
    <text evidence="4">The sequence shown here is derived from an EMBL/GenBank/DDBJ whole genome shotgun (WGS) entry which is preliminary data.</text>
</comment>
<dbReference type="AlphaFoldDB" id="A0A8J8B4C8"/>
<dbReference type="Proteomes" id="UP000675664">
    <property type="component" value="Unassembled WGS sequence"/>
</dbReference>